<dbReference type="InterPro" id="IPR026992">
    <property type="entry name" value="DIOX_N"/>
</dbReference>
<dbReference type="OrthoDB" id="627829at2759"/>
<dbReference type="EMBL" id="SKBQ01000012">
    <property type="protein sequence ID" value="TPX17753.1"/>
    <property type="molecule type" value="Genomic_DNA"/>
</dbReference>
<gene>
    <name evidence="2" type="ORF">E0L32_002854</name>
</gene>
<evidence type="ECO:0000313" key="2">
    <source>
        <dbReference type="EMBL" id="TPX17753.1"/>
    </source>
</evidence>
<dbReference type="RefSeq" id="XP_030999464.1">
    <property type="nucleotide sequence ID" value="XM_031137089.1"/>
</dbReference>
<dbReference type="AlphaFoldDB" id="A0A507BE43"/>
<sequence length="209" mass="23064">MAVTTMTAAPEVPLISLRRSTPEEILHALSTIGFIHLELDGTGISQHDVRRAFELSTLIHSVPEGERIGALKDASGNGYFGMKGSLDERNPSKVDLKESFVWGRYSSSSGQTETSQNLPVSIQKHKREIVDFDHKCFEASLRVLDSLSEALGLPRDFFRNTHEDAGSNGLAMLNYPALDQPPKSDDIRAGSHKGKYIRELFLDILVLTA</sequence>
<accession>A0A507BE43</accession>
<dbReference type="SUPFAM" id="SSF51197">
    <property type="entry name" value="Clavaminate synthase-like"/>
    <property type="match status" value="1"/>
</dbReference>
<organism evidence="2 3">
    <name type="scientific">Thyridium curvatum</name>
    <dbReference type="NCBI Taxonomy" id="1093900"/>
    <lineage>
        <taxon>Eukaryota</taxon>
        <taxon>Fungi</taxon>
        <taxon>Dikarya</taxon>
        <taxon>Ascomycota</taxon>
        <taxon>Pezizomycotina</taxon>
        <taxon>Sordariomycetes</taxon>
        <taxon>Sordariomycetidae</taxon>
        <taxon>Thyridiales</taxon>
        <taxon>Thyridiaceae</taxon>
        <taxon>Thyridium</taxon>
    </lineage>
</organism>
<dbReference type="GeneID" id="41970301"/>
<protein>
    <recommendedName>
        <fullName evidence="1">Non-haem dioxygenase N-terminal domain-containing protein</fullName>
    </recommendedName>
</protein>
<evidence type="ECO:0000259" key="1">
    <source>
        <dbReference type="Pfam" id="PF14226"/>
    </source>
</evidence>
<keyword evidence="3" id="KW-1185">Reference proteome</keyword>
<feature type="domain" description="Non-haem dioxygenase N-terminal" evidence="1">
    <location>
        <begin position="19"/>
        <end position="110"/>
    </location>
</feature>
<dbReference type="Proteomes" id="UP000319257">
    <property type="component" value="Unassembled WGS sequence"/>
</dbReference>
<reference evidence="2 3" key="1">
    <citation type="submission" date="2019-06" db="EMBL/GenBank/DDBJ databases">
        <title>Draft genome sequence of the filamentous fungus Phialemoniopsis curvata isolated from diesel fuel.</title>
        <authorList>
            <person name="Varaljay V.A."/>
            <person name="Lyon W.J."/>
            <person name="Crouch A.L."/>
            <person name="Drake C.E."/>
            <person name="Hollomon J.M."/>
            <person name="Nadeau L.J."/>
            <person name="Nunn H.S."/>
            <person name="Stevenson B.S."/>
            <person name="Bojanowski C.L."/>
            <person name="Crookes-Goodson W.J."/>
        </authorList>
    </citation>
    <scope>NUCLEOTIDE SEQUENCE [LARGE SCALE GENOMIC DNA]</scope>
    <source>
        <strain evidence="2 3">D216</strain>
    </source>
</reference>
<dbReference type="InterPro" id="IPR027443">
    <property type="entry name" value="IPNS-like_sf"/>
</dbReference>
<dbReference type="STRING" id="1093900.A0A507BE43"/>
<dbReference type="InParanoid" id="A0A507BE43"/>
<proteinExistence type="predicted"/>
<comment type="caution">
    <text evidence="2">The sequence shown here is derived from an EMBL/GenBank/DDBJ whole genome shotgun (WGS) entry which is preliminary data.</text>
</comment>
<name>A0A507BE43_9PEZI</name>
<dbReference type="Gene3D" id="2.60.120.330">
    <property type="entry name" value="B-lactam Antibiotic, Isopenicillin N Synthase, Chain"/>
    <property type="match status" value="1"/>
</dbReference>
<dbReference type="Pfam" id="PF14226">
    <property type="entry name" value="DIOX_N"/>
    <property type="match status" value="1"/>
</dbReference>
<evidence type="ECO:0000313" key="3">
    <source>
        <dbReference type="Proteomes" id="UP000319257"/>
    </source>
</evidence>